<comment type="catalytic activity">
    <reaction evidence="1">
        <text>Release of an N-terminal amino acid, Xaa-|-Yaa- from a peptide, amide or arylamide. Xaa is preferably Ala, but may be most amino acids including Pro (slow action). When a terminal hydrophobic residue is followed by a prolyl residue, the two may be released as an intact Xaa-Pro dipeptide.</text>
        <dbReference type="EC" id="3.4.11.2"/>
    </reaction>
</comment>
<dbReference type="GO" id="GO:0005615">
    <property type="term" value="C:extracellular space"/>
    <property type="evidence" value="ECO:0007669"/>
    <property type="project" value="TreeGrafter"/>
</dbReference>
<proteinExistence type="inferred from homology"/>
<dbReference type="AlphaFoldDB" id="A0A1G7I2B6"/>
<evidence type="ECO:0000256" key="4">
    <source>
        <dbReference type="ARBA" id="ARBA00012564"/>
    </source>
</evidence>
<dbReference type="OrthoDB" id="100605at2"/>
<keyword evidence="15" id="KW-1185">Reference proteome</keyword>
<name>A0A1G7I2B6_9FLAO</name>
<dbReference type="PANTHER" id="PTHR11533:SF174">
    <property type="entry name" value="PUROMYCIN-SENSITIVE AMINOPEPTIDASE-RELATED"/>
    <property type="match status" value="1"/>
</dbReference>
<dbReference type="GO" id="GO:0005737">
    <property type="term" value="C:cytoplasm"/>
    <property type="evidence" value="ECO:0007669"/>
    <property type="project" value="TreeGrafter"/>
</dbReference>
<evidence type="ECO:0000256" key="1">
    <source>
        <dbReference type="ARBA" id="ARBA00000098"/>
    </source>
</evidence>
<evidence type="ECO:0000256" key="3">
    <source>
        <dbReference type="ARBA" id="ARBA00010136"/>
    </source>
</evidence>
<comment type="cofactor">
    <cofactor evidence="2">
        <name>Zn(2+)</name>
        <dbReference type="ChEBI" id="CHEBI:29105"/>
    </cofactor>
</comment>
<keyword evidence="8" id="KW-0479">Metal-binding</keyword>
<dbReference type="GO" id="GO:0008270">
    <property type="term" value="F:zinc ion binding"/>
    <property type="evidence" value="ECO:0007669"/>
    <property type="project" value="InterPro"/>
</dbReference>
<evidence type="ECO:0000256" key="8">
    <source>
        <dbReference type="ARBA" id="ARBA00022723"/>
    </source>
</evidence>
<dbReference type="GO" id="GO:0016020">
    <property type="term" value="C:membrane"/>
    <property type="evidence" value="ECO:0007669"/>
    <property type="project" value="TreeGrafter"/>
</dbReference>
<dbReference type="STRING" id="227084.SAMN05421855_10560"/>
<dbReference type="PANTHER" id="PTHR11533">
    <property type="entry name" value="PROTEASE M1 ZINC METALLOPROTEASE"/>
    <property type="match status" value="1"/>
</dbReference>
<keyword evidence="9" id="KW-0378">Hydrolase</keyword>
<sequence>MLILKNHIVIARTSKLSLFLLVFLSVIHLGNAQQTALVDFLKVNTQITPNASESSVKGSASYTFRILQDTDSIYLDAVKMKVTNVALDGIKLKVTDDKIWLKHPFKAGKEYTTLFSFEATPKQTLYFTGNQIWTQGQGKYTSHWLPSIDDVNDKMEFDITIVAAPSKTVIANGKLLFVTKKETSNQWHWDMERPMASYLVAFAIGDFEKQEITSNSGIPIELYYEPKDSLKVEPTYRYTKQIFDFLEAEIGVPYPWQNYKQVPVRDFLYAGMENTTATFFSEAFVNDSIGFTDRNYVNVNAHELAHQWFGNLVTETESMHHWLQEGFATYYALLAEREVFGDDYYYWKLYQSAEQLKALSDEGKGESLLNPKASSLTFYEKGAWALHILKEQIGEEAFNKAIKNYLEKYRFKNVTTPNFLAEVKAVSRQNIEQFEIDWLQQTAFKAEQAYQSLRKSLFITNYFKLAALKGTPFEDKLLQLDEALTFPNDYIGQEAIYQLIDEPISETLPYYKKGFESNNVYVRQTIALTSENFPKQLQKEYESLLKDDSYVTKEAALYGLWTNFPENRKEYLDATEGVIGFQNKNIRQLWLVLALVDANYKPEQSNEFLTELKNYTSDDYSFEVREVAFGYIQELRLWDEATLHTLVNAATHHSWRFRKFARSVFDSVVENETYQSLILKQIDSFSEKEKNYIQTKLKE</sequence>
<dbReference type="InterPro" id="IPR014782">
    <property type="entry name" value="Peptidase_M1_dom"/>
</dbReference>
<evidence type="ECO:0000313" key="15">
    <source>
        <dbReference type="Proteomes" id="UP000199321"/>
    </source>
</evidence>
<keyword evidence="6 14" id="KW-0031">Aminopeptidase</keyword>
<dbReference type="SUPFAM" id="SSF55486">
    <property type="entry name" value="Metalloproteases ('zincins'), catalytic domain"/>
    <property type="match status" value="1"/>
</dbReference>
<dbReference type="InterPro" id="IPR027268">
    <property type="entry name" value="Peptidase_M4/M1_CTD_sf"/>
</dbReference>
<evidence type="ECO:0000256" key="6">
    <source>
        <dbReference type="ARBA" id="ARBA00022438"/>
    </source>
</evidence>
<dbReference type="InterPro" id="IPR050344">
    <property type="entry name" value="Peptidase_M1_aminopeptidases"/>
</dbReference>
<gene>
    <name evidence="14" type="ORF">SAMN05421855_10560</name>
</gene>
<keyword evidence="7" id="KW-0645">Protease</keyword>
<dbReference type="InterPro" id="IPR016024">
    <property type="entry name" value="ARM-type_fold"/>
</dbReference>
<dbReference type="Gene3D" id="2.60.40.1730">
    <property type="entry name" value="tricorn interacting facor f3 domain"/>
    <property type="match status" value="1"/>
</dbReference>
<protein>
    <recommendedName>
        <fullName evidence="5">Aminopeptidase N</fullName>
        <ecNumber evidence="4">3.4.11.2</ecNumber>
    </recommendedName>
</protein>
<accession>A0A1G7I2B6</accession>
<dbReference type="SUPFAM" id="SSF63737">
    <property type="entry name" value="Leukotriene A4 hydrolase N-terminal domain"/>
    <property type="match status" value="1"/>
</dbReference>
<dbReference type="GO" id="GO:0006508">
    <property type="term" value="P:proteolysis"/>
    <property type="evidence" value="ECO:0007669"/>
    <property type="project" value="UniProtKB-KW"/>
</dbReference>
<dbReference type="EC" id="3.4.11.2" evidence="4"/>
<organism evidence="14 15">
    <name type="scientific">Ulvibacter litoralis</name>
    <dbReference type="NCBI Taxonomy" id="227084"/>
    <lineage>
        <taxon>Bacteria</taxon>
        <taxon>Pseudomonadati</taxon>
        <taxon>Bacteroidota</taxon>
        <taxon>Flavobacteriia</taxon>
        <taxon>Flavobacteriales</taxon>
        <taxon>Flavobacteriaceae</taxon>
        <taxon>Ulvibacter</taxon>
    </lineage>
</organism>
<dbReference type="SUPFAM" id="SSF48371">
    <property type="entry name" value="ARM repeat"/>
    <property type="match status" value="1"/>
</dbReference>
<dbReference type="Pfam" id="PF01433">
    <property type="entry name" value="Peptidase_M1"/>
    <property type="match status" value="1"/>
</dbReference>
<dbReference type="InterPro" id="IPR045357">
    <property type="entry name" value="Aminopeptidase_N-like_N"/>
</dbReference>
<evidence type="ECO:0000256" key="11">
    <source>
        <dbReference type="ARBA" id="ARBA00023049"/>
    </source>
</evidence>
<dbReference type="GO" id="GO:0042277">
    <property type="term" value="F:peptide binding"/>
    <property type="evidence" value="ECO:0007669"/>
    <property type="project" value="TreeGrafter"/>
</dbReference>
<dbReference type="GO" id="GO:0016285">
    <property type="term" value="F:alanyl aminopeptidase activity"/>
    <property type="evidence" value="ECO:0007669"/>
    <property type="project" value="UniProtKB-EC"/>
</dbReference>
<dbReference type="GO" id="GO:0043171">
    <property type="term" value="P:peptide catabolic process"/>
    <property type="evidence" value="ECO:0007669"/>
    <property type="project" value="TreeGrafter"/>
</dbReference>
<dbReference type="PRINTS" id="PR00756">
    <property type="entry name" value="ALADIPTASE"/>
</dbReference>
<evidence type="ECO:0000256" key="7">
    <source>
        <dbReference type="ARBA" id="ARBA00022670"/>
    </source>
</evidence>
<comment type="similarity">
    <text evidence="3">Belongs to the peptidase M1 family.</text>
</comment>
<dbReference type="Gene3D" id="1.10.390.10">
    <property type="entry name" value="Neutral Protease Domain 2"/>
    <property type="match status" value="1"/>
</dbReference>
<dbReference type="EMBL" id="FNBA01000005">
    <property type="protein sequence ID" value="SDF06805.1"/>
    <property type="molecule type" value="Genomic_DNA"/>
</dbReference>
<feature type="domain" description="Aminopeptidase N-like N-terminal" evidence="13">
    <location>
        <begin position="46"/>
        <end position="199"/>
    </location>
</feature>
<dbReference type="InterPro" id="IPR042097">
    <property type="entry name" value="Aminopeptidase_N-like_N_sf"/>
</dbReference>
<evidence type="ECO:0000259" key="13">
    <source>
        <dbReference type="Pfam" id="PF17900"/>
    </source>
</evidence>
<evidence type="ECO:0000256" key="2">
    <source>
        <dbReference type="ARBA" id="ARBA00001947"/>
    </source>
</evidence>
<dbReference type="Pfam" id="PF17900">
    <property type="entry name" value="Peptidase_M1_N"/>
    <property type="match status" value="1"/>
</dbReference>
<dbReference type="InterPro" id="IPR001930">
    <property type="entry name" value="Peptidase_M1"/>
</dbReference>
<feature type="domain" description="Peptidase M1 membrane alanine aminopeptidase" evidence="12">
    <location>
        <begin position="238"/>
        <end position="437"/>
    </location>
</feature>
<evidence type="ECO:0000313" key="14">
    <source>
        <dbReference type="EMBL" id="SDF06805.1"/>
    </source>
</evidence>
<dbReference type="GO" id="GO:0070006">
    <property type="term" value="F:metalloaminopeptidase activity"/>
    <property type="evidence" value="ECO:0007669"/>
    <property type="project" value="TreeGrafter"/>
</dbReference>
<evidence type="ECO:0000256" key="5">
    <source>
        <dbReference type="ARBA" id="ARBA00015611"/>
    </source>
</evidence>
<dbReference type="Proteomes" id="UP000199321">
    <property type="component" value="Unassembled WGS sequence"/>
</dbReference>
<dbReference type="RefSeq" id="WP_093144948.1">
    <property type="nucleotide sequence ID" value="NZ_BMWO01000007.1"/>
</dbReference>
<dbReference type="CDD" id="cd09603">
    <property type="entry name" value="M1_APN_like"/>
    <property type="match status" value="1"/>
</dbReference>
<evidence type="ECO:0000256" key="9">
    <source>
        <dbReference type="ARBA" id="ARBA00022801"/>
    </source>
</evidence>
<evidence type="ECO:0000259" key="12">
    <source>
        <dbReference type="Pfam" id="PF01433"/>
    </source>
</evidence>
<evidence type="ECO:0000256" key="10">
    <source>
        <dbReference type="ARBA" id="ARBA00022833"/>
    </source>
</evidence>
<reference evidence="14 15" key="1">
    <citation type="submission" date="2016-10" db="EMBL/GenBank/DDBJ databases">
        <authorList>
            <person name="de Groot N.N."/>
        </authorList>
    </citation>
    <scope>NUCLEOTIDE SEQUENCE [LARGE SCALE GENOMIC DNA]</scope>
    <source>
        <strain evidence="14 15">DSM 16195</strain>
    </source>
</reference>
<keyword evidence="11" id="KW-0482">Metalloprotease</keyword>
<keyword evidence="10" id="KW-0862">Zinc</keyword>